<dbReference type="AlphaFoldDB" id="A0A3B4A4E9"/>
<dbReference type="FunFam" id="3.40.50.300:FF:000366">
    <property type="entry name" value="GTPase, IMAP family member 2"/>
    <property type="match status" value="1"/>
</dbReference>
<evidence type="ECO:0000313" key="7">
    <source>
        <dbReference type="Proteomes" id="UP000261520"/>
    </source>
</evidence>
<comment type="similarity">
    <text evidence="1">Belongs to the TRAFAC class TrmE-Era-EngA-EngB-Septin-like GTPase superfamily. AIG1/Toc34/Toc159-like paraseptin GTPase family. IAN subfamily.</text>
</comment>
<dbReference type="InterPro" id="IPR045058">
    <property type="entry name" value="GIMA/IAN/Toc"/>
</dbReference>
<evidence type="ECO:0000313" key="6">
    <source>
        <dbReference type="Ensembl" id="ENSPMGP00000011600.1"/>
    </source>
</evidence>
<evidence type="ECO:0000256" key="3">
    <source>
        <dbReference type="ARBA" id="ARBA00023134"/>
    </source>
</evidence>
<reference evidence="6" key="2">
    <citation type="submission" date="2025-09" db="UniProtKB">
        <authorList>
            <consortium name="Ensembl"/>
        </authorList>
    </citation>
    <scope>IDENTIFICATION</scope>
</reference>
<proteinExistence type="inferred from homology"/>
<feature type="coiled-coil region" evidence="4">
    <location>
        <begin position="225"/>
        <end position="280"/>
    </location>
</feature>
<protein>
    <recommendedName>
        <fullName evidence="5">AIG1-type G domain-containing protein</fullName>
    </recommendedName>
</protein>
<dbReference type="GO" id="GO:0005525">
    <property type="term" value="F:GTP binding"/>
    <property type="evidence" value="ECO:0007669"/>
    <property type="project" value="UniProtKB-KW"/>
</dbReference>
<dbReference type="PROSITE" id="PS51720">
    <property type="entry name" value="G_AIG1"/>
    <property type="match status" value="1"/>
</dbReference>
<evidence type="ECO:0000256" key="2">
    <source>
        <dbReference type="ARBA" id="ARBA00022741"/>
    </source>
</evidence>
<keyword evidence="3" id="KW-0342">GTP-binding</keyword>
<feature type="domain" description="AIG1-type G" evidence="5">
    <location>
        <begin position="30"/>
        <end position="229"/>
    </location>
</feature>
<keyword evidence="2" id="KW-0547">Nucleotide-binding</keyword>
<dbReference type="Gene3D" id="3.40.50.300">
    <property type="entry name" value="P-loop containing nucleotide triphosphate hydrolases"/>
    <property type="match status" value="1"/>
</dbReference>
<dbReference type="Pfam" id="PF04548">
    <property type="entry name" value="AIG1"/>
    <property type="match status" value="1"/>
</dbReference>
<dbReference type="CDD" id="cd01852">
    <property type="entry name" value="AIG1"/>
    <property type="match status" value="1"/>
</dbReference>
<name>A0A3B4A4E9_9GOBI</name>
<dbReference type="PANTHER" id="PTHR10903:SF188">
    <property type="entry name" value="GTPASE IMAP FAMILY MEMBER 2-LIKE-RELATED"/>
    <property type="match status" value="1"/>
</dbReference>
<keyword evidence="4" id="KW-0175">Coiled coil</keyword>
<dbReference type="SUPFAM" id="SSF52540">
    <property type="entry name" value="P-loop containing nucleoside triphosphate hydrolases"/>
    <property type="match status" value="1"/>
</dbReference>
<dbReference type="Proteomes" id="UP000261520">
    <property type="component" value="Unplaced"/>
</dbReference>
<evidence type="ECO:0000259" key="5">
    <source>
        <dbReference type="PROSITE" id="PS51720"/>
    </source>
</evidence>
<dbReference type="InterPro" id="IPR027417">
    <property type="entry name" value="P-loop_NTPase"/>
</dbReference>
<dbReference type="STRING" id="409849.ENSPMGP00000011600"/>
<keyword evidence="7" id="KW-1185">Reference proteome</keyword>
<organism evidence="6 7">
    <name type="scientific">Periophthalmus magnuspinnatus</name>
    <dbReference type="NCBI Taxonomy" id="409849"/>
    <lineage>
        <taxon>Eukaryota</taxon>
        <taxon>Metazoa</taxon>
        <taxon>Chordata</taxon>
        <taxon>Craniata</taxon>
        <taxon>Vertebrata</taxon>
        <taxon>Euteleostomi</taxon>
        <taxon>Actinopterygii</taxon>
        <taxon>Neopterygii</taxon>
        <taxon>Teleostei</taxon>
        <taxon>Neoteleostei</taxon>
        <taxon>Acanthomorphata</taxon>
        <taxon>Gobiaria</taxon>
        <taxon>Gobiiformes</taxon>
        <taxon>Gobioidei</taxon>
        <taxon>Gobiidae</taxon>
        <taxon>Oxudercinae</taxon>
        <taxon>Periophthalmus</taxon>
    </lineage>
</organism>
<dbReference type="PANTHER" id="PTHR10903">
    <property type="entry name" value="GTPASE, IMAP FAMILY MEMBER-RELATED"/>
    <property type="match status" value="1"/>
</dbReference>
<sequence length="350" mass="38605">MYSGSSILTVLELNSNSFSPEGPTSALDPDHDRRIVLVGRTGSGKSSAANTILGRSAFWVELSPCSVTSKCRKQSGQIDTWSVSVVDTPGFFHTRMTLQEVLEETGQCVKLYSPGPHVFILTIQICKFTQEERDCLDWLKATFGSGVLKYTLVLFTRGDLLQGKRVEDYVAESEELSEFVSECHGGFHVFNNNDTESSEQVTELLNKINKMVSANEGGYYTREMFDEAERAMKEVQERMMSENVSVSSPQKATNELKLRGAGAEKRLEEEEEERKRAERLFWCELVTAMGKGAAEGAGIVGKNKGKGKAMKKVAALATSPLSITSAAKAVGGAVREGTKVFYKHRKTFLH</sequence>
<dbReference type="InterPro" id="IPR006703">
    <property type="entry name" value="G_AIG1"/>
</dbReference>
<accession>A0A3B4A4E9</accession>
<dbReference type="Ensembl" id="ENSPMGT00000012383.1">
    <property type="protein sequence ID" value="ENSPMGP00000011600.1"/>
    <property type="gene ID" value="ENSPMGG00000009608.1"/>
</dbReference>
<reference evidence="6" key="1">
    <citation type="submission" date="2025-08" db="UniProtKB">
        <authorList>
            <consortium name="Ensembl"/>
        </authorList>
    </citation>
    <scope>IDENTIFICATION</scope>
</reference>
<evidence type="ECO:0000256" key="1">
    <source>
        <dbReference type="ARBA" id="ARBA00008535"/>
    </source>
</evidence>
<evidence type="ECO:0000256" key="4">
    <source>
        <dbReference type="SAM" id="Coils"/>
    </source>
</evidence>